<dbReference type="InterPro" id="IPR029068">
    <property type="entry name" value="Glyas_Bleomycin-R_OHBP_Dase"/>
</dbReference>
<dbReference type="Gene3D" id="3.10.180.10">
    <property type="entry name" value="2,3-Dihydroxybiphenyl 1,2-Dioxygenase, domain 1"/>
    <property type="match status" value="1"/>
</dbReference>
<evidence type="ECO:0000313" key="2">
    <source>
        <dbReference type="EMBL" id="SEP60007.1"/>
    </source>
</evidence>
<dbReference type="EMBL" id="FOEI01000001">
    <property type="protein sequence ID" value="SEP60007.1"/>
    <property type="molecule type" value="Genomic_DNA"/>
</dbReference>
<gene>
    <name evidence="2" type="ORF">SAMN05444005_101519</name>
</gene>
<evidence type="ECO:0000313" key="3">
    <source>
        <dbReference type="Proteomes" id="UP000198648"/>
    </source>
</evidence>
<dbReference type="PANTHER" id="PTHR33990:SF1">
    <property type="entry name" value="PROTEIN YJDN"/>
    <property type="match status" value="1"/>
</dbReference>
<reference evidence="2 3" key="1">
    <citation type="submission" date="2016-10" db="EMBL/GenBank/DDBJ databases">
        <authorList>
            <person name="de Groot N.N."/>
        </authorList>
    </citation>
    <scope>NUCLEOTIDE SEQUENCE [LARGE SCALE GENOMIC DNA]</scope>
    <source>
        <strain evidence="2 3">DSM 27078</strain>
    </source>
</reference>
<feature type="domain" description="PhnB-like" evidence="1">
    <location>
        <begin position="4"/>
        <end position="137"/>
    </location>
</feature>
<protein>
    <submittedName>
        <fullName evidence="2">PhnB protein</fullName>
    </submittedName>
</protein>
<evidence type="ECO:0000259" key="1">
    <source>
        <dbReference type="Pfam" id="PF06983"/>
    </source>
</evidence>
<dbReference type="CDD" id="cd06588">
    <property type="entry name" value="PhnB_like"/>
    <property type="match status" value="1"/>
</dbReference>
<dbReference type="RefSeq" id="WP_091464730.1">
    <property type="nucleotide sequence ID" value="NZ_FOEI01000001.1"/>
</dbReference>
<dbReference type="PANTHER" id="PTHR33990">
    <property type="entry name" value="PROTEIN YJDN-RELATED"/>
    <property type="match status" value="1"/>
</dbReference>
<name>A0A1H8Z6Z2_9FLAO</name>
<accession>A0A1H8Z6Z2</accession>
<keyword evidence="3" id="KW-1185">Reference proteome</keyword>
<sequence>MATVNTYLTFNGNTEEAFNFYKSVFGGEFTYIGKFKDMPADENCPPPSAEEGELIMHVSLPISKETVLMGSDATSFSGKVVPGTNFSISINAESRAEADKLFAGLSVGGTVTMPMENTFWGAYFGMFTDKFGINWMVNFDEMPKG</sequence>
<dbReference type="InterPro" id="IPR028973">
    <property type="entry name" value="PhnB-like"/>
</dbReference>
<dbReference type="OrthoDB" id="9795306at2"/>
<dbReference type="Proteomes" id="UP000198648">
    <property type="component" value="Unassembled WGS sequence"/>
</dbReference>
<dbReference type="STRING" id="1299341.SAMN05444005_101519"/>
<dbReference type="Pfam" id="PF06983">
    <property type="entry name" value="3-dmu-9_3-mt"/>
    <property type="match status" value="1"/>
</dbReference>
<dbReference type="AlphaFoldDB" id="A0A1H8Z6Z2"/>
<organism evidence="2 3">
    <name type="scientific">Flavobacterium urocaniciphilum</name>
    <dbReference type="NCBI Taxonomy" id="1299341"/>
    <lineage>
        <taxon>Bacteria</taxon>
        <taxon>Pseudomonadati</taxon>
        <taxon>Bacteroidota</taxon>
        <taxon>Flavobacteriia</taxon>
        <taxon>Flavobacteriales</taxon>
        <taxon>Flavobacteriaceae</taxon>
        <taxon>Flavobacterium</taxon>
    </lineage>
</organism>
<proteinExistence type="predicted"/>
<dbReference type="SUPFAM" id="SSF54593">
    <property type="entry name" value="Glyoxalase/Bleomycin resistance protein/Dihydroxybiphenyl dioxygenase"/>
    <property type="match status" value="1"/>
</dbReference>